<dbReference type="EMBL" id="VDMN01000005">
    <property type="protein sequence ID" value="TNM61712.1"/>
    <property type="molecule type" value="Genomic_DNA"/>
</dbReference>
<dbReference type="InterPro" id="IPR029044">
    <property type="entry name" value="Nucleotide-diphossugar_trans"/>
</dbReference>
<dbReference type="AlphaFoldDB" id="A0A5C4XEB3"/>
<evidence type="ECO:0000259" key="1">
    <source>
        <dbReference type="Pfam" id="PF00535"/>
    </source>
</evidence>
<dbReference type="Pfam" id="PF00535">
    <property type="entry name" value="Glycos_transf_2"/>
    <property type="match status" value="1"/>
</dbReference>
<comment type="caution">
    <text evidence="2">The sequence shown here is derived from an EMBL/GenBank/DDBJ whole genome shotgun (WGS) entry which is preliminary data.</text>
</comment>
<dbReference type="OrthoDB" id="5291101at2"/>
<reference evidence="2 3" key="1">
    <citation type="submission" date="2019-06" db="EMBL/GenBank/DDBJ databases">
        <title>The draft genome of Rhizobium smilacinae PTYR-5.</title>
        <authorList>
            <person name="Liu L."/>
            <person name="Li L."/>
            <person name="Zhang X."/>
        </authorList>
    </citation>
    <scope>NUCLEOTIDE SEQUENCE [LARGE SCALE GENOMIC DNA]</scope>
    <source>
        <strain evidence="2 3">PTYR-5</strain>
    </source>
</reference>
<gene>
    <name evidence="2" type="ORF">FHP24_20865</name>
</gene>
<dbReference type="SUPFAM" id="SSF53448">
    <property type="entry name" value="Nucleotide-diphospho-sugar transferases"/>
    <property type="match status" value="1"/>
</dbReference>
<dbReference type="PANTHER" id="PTHR22916:SF3">
    <property type="entry name" value="UDP-GLCNAC:BETAGAL BETA-1,3-N-ACETYLGLUCOSAMINYLTRANSFERASE-LIKE PROTEIN 1"/>
    <property type="match status" value="1"/>
</dbReference>
<dbReference type="RefSeq" id="WP_139678159.1">
    <property type="nucleotide sequence ID" value="NZ_VDMN01000005.1"/>
</dbReference>
<feature type="domain" description="Glycosyltransferase 2-like" evidence="1">
    <location>
        <begin position="6"/>
        <end position="167"/>
    </location>
</feature>
<keyword evidence="3" id="KW-1185">Reference proteome</keyword>
<dbReference type="Proteomes" id="UP000311605">
    <property type="component" value="Unassembled WGS sequence"/>
</dbReference>
<organism evidence="2 3">
    <name type="scientific">Aliirhizobium smilacinae</name>
    <dbReference type="NCBI Taxonomy" id="1395944"/>
    <lineage>
        <taxon>Bacteria</taxon>
        <taxon>Pseudomonadati</taxon>
        <taxon>Pseudomonadota</taxon>
        <taxon>Alphaproteobacteria</taxon>
        <taxon>Hyphomicrobiales</taxon>
        <taxon>Rhizobiaceae</taxon>
        <taxon>Aliirhizobium</taxon>
    </lineage>
</organism>
<evidence type="ECO:0000313" key="3">
    <source>
        <dbReference type="Proteomes" id="UP000311605"/>
    </source>
</evidence>
<dbReference type="CDD" id="cd00761">
    <property type="entry name" value="Glyco_tranf_GTA_type"/>
    <property type="match status" value="1"/>
</dbReference>
<sequence>MSETVSIVIPTFNRANMLPLAIESSLNQTRPVEVIVVDHGSTDETPRVAEAYGDRILYIRRERDFGPHFCWLEGVLHAKGELVHLQYDDDWIAPNFIEACVSVIAEDTGFAFSGADVVDGPGLPTKLRQFVEWLPETGIFPVEAVEKQILGSLISPGAAVYRRQILIDALYQGRLPLQTNEYRGVGPDAFITLLSMLRYPKVGFVREPLAFFRAHEGSITIDAFASGEKTAKLRAAYAEVTRYYLEMKVMRAARIREAS</sequence>
<dbReference type="InterPro" id="IPR001173">
    <property type="entry name" value="Glyco_trans_2-like"/>
</dbReference>
<protein>
    <submittedName>
        <fullName evidence="2">Glycosyltransferase family 2 protein</fullName>
    </submittedName>
</protein>
<dbReference type="GO" id="GO:0016758">
    <property type="term" value="F:hexosyltransferase activity"/>
    <property type="evidence" value="ECO:0007669"/>
    <property type="project" value="UniProtKB-ARBA"/>
</dbReference>
<accession>A0A5C4XEB3</accession>
<proteinExistence type="predicted"/>
<dbReference type="Gene3D" id="3.90.550.10">
    <property type="entry name" value="Spore Coat Polysaccharide Biosynthesis Protein SpsA, Chain A"/>
    <property type="match status" value="1"/>
</dbReference>
<name>A0A5C4XEB3_9HYPH</name>
<keyword evidence="2" id="KW-0808">Transferase</keyword>
<dbReference type="PANTHER" id="PTHR22916">
    <property type="entry name" value="GLYCOSYLTRANSFERASE"/>
    <property type="match status" value="1"/>
</dbReference>
<evidence type="ECO:0000313" key="2">
    <source>
        <dbReference type="EMBL" id="TNM61712.1"/>
    </source>
</evidence>